<keyword evidence="2" id="KW-0812">Transmembrane</keyword>
<feature type="transmembrane region" description="Helical" evidence="2">
    <location>
        <begin position="222"/>
        <end position="240"/>
    </location>
</feature>
<name>A0A917VM80_9ACTN</name>
<dbReference type="EMBL" id="BMPQ01000024">
    <property type="protein sequence ID" value="GGK98186.1"/>
    <property type="molecule type" value="Genomic_DNA"/>
</dbReference>
<feature type="region of interest" description="Disordered" evidence="1">
    <location>
        <begin position="132"/>
        <end position="169"/>
    </location>
</feature>
<evidence type="ECO:0000313" key="4">
    <source>
        <dbReference type="Proteomes" id="UP000637788"/>
    </source>
</evidence>
<evidence type="ECO:0000256" key="1">
    <source>
        <dbReference type="SAM" id="MobiDB-lite"/>
    </source>
</evidence>
<dbReference type="RefSeq" id="WP_189325682.1">
    <property type="nucleotide sequence ID" value="NZ_BMPQ01000024.1"/>
</dbReference>
<feature type="compositionally biased region" description="Basic and acidic residues" evidence="1">
    <location>
        <begin position="145"/>
        <end position="160"/>
    </location>
</feature>
<keyword evidence="2" id="KW-0472">Membrane</keyword>
<evidence type="ECO:0000313" key="3">
    <source>
        <dbReference type="EMBL" id="GGK98186.1"/>
    </source>
</evidence>
<dbReference type="Proteomes" id="UP000637788">
    <property type="component" value="Unassembled WGS sequence"/>
</dbReference>
<dbReference type="AlphaFoldDB" id="A0A917VM80"/>
<evidence type="ECO:0000256" key="2">
    <source>
        <dbReference type="SAM" id="Phobius"/>
    </source>
</evidence>
<keyword evidence="4" id="KW-1185">Reference proteome</keyword>
<keyword evidence="2" id="KW-1133">Transmembrane helix</keyword>
<reference evidence="3" key="1">
    <citation type="journal article" date="2014" name="Int. J. Syst. Evol. Microbiol.">
        <title>Complete genome sequence of Corynebacterium casei LMG S-19264T (=DSM 44701T), isolated from a smear-ripened cheese.</title>
        <authorList>
            <consortium name="US DOE Joint Genome Institute (JGI-PGF)"/>
            <person name="Walter F."/>
            <person name="Albersmeier A."/>
            <person name="Kalinowski J."/>
            <person name="Ruckert C."/>
        </authorList>
    </citation>
    <scope>NUCLEOTIDE SEQUENCE</scope>
    <source>
        <strain evidence="3">JCM 3035</strain>
    </source>
</reference>
<proteinExistence type="predicted"/>
<feature type="transmembrane region" description="Helical" evidence="2">
    <location>
        <begin position="277"/>
        <end position="295"/>
    </location>
</feature>
<gene>
    <name evidence="3" type="ORF">GCM10010094_68880</name>
</gene>
<protein>
    <submittedName>
        <fullName evidence="3">Uncharacterized protein</fullName>
    </submittedName>
</protein>
<sequence length="452" mass="47344">MVRPAVSEWESVFGFADDPTPGDAEMLGRLASSYRSVADNAGDALPLVSQLENQQVGEGKSMEKLRDKLGDLANHVRKLHSSYDQAASALSTYMKSLSDQQQRADQALADGQDAKDRLASATEVVRAAGADIGRLDAAAPPPDDQEARRNTRRALDEARDSQSSAQGLADDAQADLDAARLLAEDARNVREADAAVAARALDEARDEAVEGKSVWEKIRDKLSLAFGIIGGVLGVLAMLVPGLQGIGLALTIGSFAFSAAAFGINISKSVETGEWDVLDIVLSSVGLILGGAAIVKGVGAIVQAVKVGGIGKIGSGIKDFGREFKLIPEALTKTLPRNIRITVNDIKNIPGKFVDVVKGIGSKLDGIASGVRFGITPNGGFLGSIWKAFGTRSPLQPNLPTVPGLAGGTYRWPLPEVAGFWLGVAGLIYGPAAYADHKAPQVHDSSYLPGTT</sequence>
<reference evidence="3" key="2">
    <citation type="submission" date="2020-09" db="EMBL/GenBank/DDBJ databases">
        <authorList>
            <person name="Sun Q."/>
            <person name="Ohkuma M."/>
        </authorList>
    </citation>
    <scope>NUCLEOTIDE SEQUENCE</scope>
    <source>
        <strain evidence="3">JCM 3035</strain>
    </source>
</reference>
<organism evidence="3 4">
    <name type="scientific">Streptomyces flaveus</name>
    <dbReference type="NCBI Taxonomy" id="66370"/>
    <lineage>
        <taxon>Bacteria</taxon>
        <taxon>Bacillati</taxon>
        <taxon>Actinomycetota</taxon>
        <taxon>Actinomycetes</taxon>
        <taxon>Kitasatosporales</taxon>
        <taxon>Streptomycetaceae</taxon>
        <taxon>Streptomyces</taxon>
        <taxon>Streptomyces aurantiacus group</taxon>
    </lineage>
</organism>
<comment type="caution">
    <text evidence="3">The sequence shown here is derived from an EMBL/GenBank/DDBJ whole genome shotgun (WGS) entry which is preliminary data.</text>
</comment>
<accession>A0A917VM80</accession>
<feature type="transmembrane region" description="Helical" evidence="2">
    <location>
        <begin position="246"/>
        <end position="265"/>
    </location>
</feature>